<dbReference type="OrthoDB" id="3014581at2759"/>
<evidence type="ECO:0000256" key="2">
    <source>
        <dbReference type="ARBA" id="ARBA00023242"/>
    </source>
</evidence>
<dbReference type="AlphaFoldDB" id="N1RE76"/>
<proteinExistence type="predicted"/>
<dbReference type="InterPro" id="IPR050613">
    <property type="entry name" value="Sec_Metabolite_Reg"/>
</dbReference>
<reference evidence="5" key="1">
    <citation type="submission" date="2012-09" db="EMBL/GenBank/DDBJ databases">
        <title>Genome sequencing and comparative transcriptomics of race 1 and race 4 of banana pathogen: Fusarium oxysporum f. sp. cubense.</title>
        <authorList>
            <person name="Fang X."/>
            <person name="Huang J."/>
        </authorList>
    </citation>
    <scope>NUCLEOTIDE SEQUENCE [LARGE SCALE GENOMIC DNA]</scope>
    <source>
        <strain evidence="5">race 4</strain>
    </source>
</reference>
<dbReference type="EMBL" id="KB726991">
    <property type="protein sequence ID" value="EMT64908.1"/>
    <property type="molecule type" value="Genomic_DNA"/>
</dbReference>
<dbReference type="GO" id="GO:0005634">
    <property type="term" value="C:nucleus"/>
    <property type="evidence" value="ECO:0007669"/>
    <property type="project" value="UniProtKB-SubCell"/>
</dbReference>
<keyword evidence="5" id="KW-1185">Reference proteome</keyword>
<gene>
    <name evidence="4" type="ORF">FOC4_g10007606</name>
</gene>
<dbReference type="Proteomes" id="UP000016929">
    <property type="component" value="Unassembled WGS sequence"/>
</dbReference>
<feature type="domain" description="Xylanolytic transcriptional activator regulatory" evidence="3">
    <location>
        <begin position="449"/>
        <end position="690"/>
    </location>
</feature>
<dbReference type="HOGENOM" id="CLU_314238_0_0_1"/>
<dbReference type="InterPro" id="IPR007219">
    <property type="entry name" value="XnlR_reg_dom"/>
</dbReference>
<evidence type="ECO:0000259" key="3">
    <source>
        <dbReference type="Pfam" id="PF04082"/>
    </source>
</evidence>
<sequence length="931" mass="105097">MGPSNDKIKSLVKPTALDAIDWLDEHEDAKGFHFKICEPRIDADSEYHDDLVFYLAKISRLVALDEFSIEAEDSTRIVKVRLRLSAVAVQQNMTLEVAIRTLCKSMMTTGTEGKQLFVENLTPRSIWGIIPLSDIFRAYWTASFFNKILSEGPRVFSSLAEDIIRESRPYLNPTTSAGESLREEKEKFDFCIQHFVQTYDEVLNRFGTVQWHMSLRDMGWMHFVCNSLCKMSNAASSVLVLREDLLHEVMSASIQKQNDAVKGGIVALGSLWLSLSSVTVSATTGSAAAAAVAGTLIVPVIASGVAFSSAKWAWDSYRKKRELVSERGRFKTVFSITTVTWTTAYHIRLALEWFRLHEGDDPSALQFPDPEFQRMWQSFVDSYHAVTHPQNVGSVSVEQLLSIWIDEQARSKTLARTYISKNILVYYKTIEPRHIQLPPKWETMRLFQVYFQYLGHVQNIIYEPHARILINEAYDQIVNISATTAPQGLALILSVIALATILEPVDGNLTSGIPILKQRLVLFAAYIRMAMDCLEQHRRRADHTLENVQALILLSFGIHHTETFSPRYRVLLAEAIAVSHSLGLHVVDRVPVRRGHSKVDGDPVTQEIKRRVWWYLAATDWASSKAEGTSGATYLIQPNLISTNLPKHINDTDVNNPEYKEWPLSEPTTMSYNIQRIKVAEIVRCISDLMPHDPGEASCELILTLDAKLESLLCELPNFFKAELAESEETKQIDQSYPHIPMQRLLINLLINIFRCGLHFPYLPGRVNKTLHAFSRQASLRAGRVVLSSQRGMSMTDMSHSADFMKIQGTIFHMFIGALVLTTDICCNQDGQTQLSELMEVLKKLDNVKGHSKMAAKLLDVLTQLLVTYGIWSPSTTVSTYTEDVTPLDYDTSGHEGPRVDSLDMPFPFDELWETYIGQPCGLDMLDVLDA</sequence>
<name>N1RE76_FUSC4</name>
<dbReference type="GO" id="GO:0003677">
    <property type="term" value="F:DNA binding"/>
    <property type="evidence" value="ECO:0007669"/>
    <property type="project" value="InterPro"/>
</dbReference>
<dbReference type="PANTHER" id="PTHR31001">
    <property type="entry name" value="UNCHARACTERIZED TRANSCRIPTIONAL REGULATORY PROTEIN"/>
    <property type="match status" value="1"/>
</dbReference>
<dbReference type="PANTHER" id="PTHR31001:SF90">
    <property type="entry name" value="CENTROMERE DNA-BINDING PROTEIN COMPLEX CBF3 SUBUNIT B"/>
    <property type="match status" value="1"/>
</dbReference>
<dbReference type="Pfam" id="PF04082">
    <property type="entry name" value="Fungal_trans"/>
    <property type="match status" value="1"/>
</dbReference>
<evidence type="ECO:0000313" key="4">
    <source>
        <dbReference type="EMBL" id="EMT64908.1"/>
    </source>
</evidence>
<dbReference type="GO" id="GO:0006351">
    <property type="term" value="P:DNA-templated transcription"/>
    <property type="evidence" value="ECO:0007669"/>
    <property type="project" value="InterPro"/>
</dbReference>
<protein>
    <recommendedName>
        <fullName evidence="3">Xylanolytic transcriptional activator regulatory domain-containing protein</fullName>
    </recommendedName>
</protein>
<dbReference type="STRING" id="1229665.N1RE76"/>
<organism evidence="4 5">
    <name type="scientific">Fusarium oxysporum f. sp. cubense (strain race 4)</name>
    <name type="common">Panama disease fungus</name>
    <dbReference type="NCBI Taxonomy" id="2502994"/>
    <lineage>
        <taxon>Eukaryota</taxon>
        <taxon>Fungi</taxon>
        <taxon>Dikarya</taxon>
        <taxon>Ascomycota</taxon>
        <taxon>Pezizomycotina</taxon>
        <taxon>Sordariomycetes</taxon>
        <taxon>Hypocreomycetidae</taxon>
        <taxon>Hypocreales</taxon>
        <taxon>Nectriaceae</taxon>
        <taxon>Fusarium</taxon>
        <taxon>Fusarium oxysporum species complex</taxon>
    </lineage>
</organism>
<comment type="subcellular location">
    <subcellularLocation>
        <location evidence="1">Nucleus</location>
    </subcellularLocation>
</comment>
<evidence type="ECO:0000313" key="5">
    <source>
        <dbReference type="Proteomes" id="UP000016929"/>
    </source>
</evidence>
<keyword evidence="2" id="KW-0539">Nucleus</keyword>
<dbReference type="GO" id="GO:0008270">
    <property type="term" value="F:zinc ion binding"/>
    <property type="evidence" value="ECO:0007669"/>
    <property type="project" value="InterPro"/>
</dbReference>
<accession>N1RE76</accession>
<reference evidence="5" key="2">
    <citation type="journal article" date="2014" name="PLoS ONE">
        <title>Genome and Transcriptome Analysis of the Fungal Pathogen Fusarium oxysporum f. sp. cubense Causing Banana Vascular Wilt Disease.</title>
        <authorList>
            <person name="Guo L."/>
            <person name="Han L."/>
            <person name="Yang L."/>
            <person name="Zeng H."/>
            <person name="Fan D."/>
            <person name="Zhu Y."/>
            <person name="Feng Y."/>
            <person name="Wang G."/>
            <person name="Peng C."/>
            <person name="Jiang X."/>
            <person name="Zhou D."/>
            <person name="Ni P."/>
            <person name="Liang C."/>
            <person name="Liu L."/>
            <person name="Wang J."/>
            <person name="Mao C."/>
            <person name="Fang X."/>
            <person name="Peng M."/>
            <person name="Huang J."/>
        </authorList>
    </citation>
    <scope>NUCLEOTIDE SEQUENCE [LARGE SCALE GENOMIC DNA]</scope>
    <source>
        <strain evidence="5">race 4</strain>
    </source>
</reference>
<evidence type="ECO:0000256" key="1">
    <source>
        <dbReference type="ARBA" id="ARBA00004123"/>
    </source>
</evidence>
<dbReference type="CDD" id="cd12148">
    <property type="entry name" value="fungal_TF_MHR"/>
    <property type="match status" value="1"/>
</dbReference>